<sequence>MTLLVSRRDARGRYLNTPPSRQPSIARVLTALWTERGAVTRPQAPVPIVPRRADDFHAAPADGLRVTWLGHASSIVEIEGLRFLLDPVWAERASPLGAIGPRRFHAPPLPLDALPVIDAVLLSHDHYDHLDAAAIRQLAARGLRFIVPRGLGAHLARWRVPAAQVLEMDWWEEVRLGGLRVVATPARHFSGRAWHFGDRDRALWCGFALIGAQRRFYYAGDSSYFGGFAEVGRAFGPFDAAMIEIGAYSQAWPDVHIGPEAAVRAARDARAGVFLPVHWGTFDLAFHGWTEPIERALVAAAREAQPIAVLRPGAQWTPSEGASVDRWWPSLPWRTAEQYPLPLP</sequence>
<dbReference type="InterPro" id="IPR036866">
    <property type="entry name" value="RibonucZ/Hydroxyglut_hydro"/>
</dbReference>
<accession>A0AA49JT64</accession>
<dbReference type="AlphaFoldDB" id="A0AA49JT64"/>
<dbReference type="KEGG" id="pspc:Strain318_000701"/>
<reference evidence="2" key="1">
    <citation type="submission" date="2023-07" db="EMBL/GenBank/DDBJ databases">
        <authorList>
            <person name="Haufschild T."/>
            <person name="Kallscheuer N."/>
            <person name="Hammer J."/>
            <person name="Kohn T."/>
            <person name="Kabuu M."/>
            <person name="Jogler M."/>
            <person name="Wohfarth N."/>
            <person name="Heuer A."/>
            <person name="Rohde M."/>
            <person name="van Teeseling M.C.F."/>
            <person name="Jogler C."/>
        </authorList>
    </citation>
    <scope>NUCLEOTIDE SEQUENCE</scope>
    <source>
        <strain evidence="2">Strain 138</strain>
        <strain evidence="3">Strain 318</strain>
    </source>
</reference>
<dbReference type="SMART" id="SM00849">
    <property type="entry name" value="Lactamase_B"/>
    <property type="match status" value="1"/>
</dbReference>
<evidence type="ECO:0000313" key="2">
    <source>
        <dbReference type="EMBL" id="WKW11450.1"/>
    </source>
</evidence>
<proteinExistence type="predicted"/>
<dbReference type="EMBL" id="CP130613">
    <property type="protein sequence ID" value="WKW14360.1"/>
    <property type="molecule type" value="Genomic_DNA"/>
</dbReference>
<protein>
    <submittedName>
        <fullName evidence="2">MBL fold metallo-hydrolase</fullName>
    </submittedName>
</protein>
<dbReference type="PANTHER" id="PTHR15032:SF4">
    <property type="entry name" value="N-ACYL-PHOSPHATIDYLETHANOLAMINE-HYDROLYZING PHOSPHOLIPASE D"/>
    <property type="match status" value="1"/>
</dbReference>
<dbReference type="EMBL" id="CP130612">
    <property type="protein sequence ID" value="WKW11450.1"/>
    <property type="molecule type" value="Genomic_DNA"/>
</dbReference>
<evidence type="ECO:0000313" key="3">
    <source>
        <dbReference type="EMBL" id="WKW14360.1"/>
    </source>
</evidence>
<evidence type="ECO:0000313" key="4">
    <source>
        <dbReference type="Proteomes" id="UP001229955"/>
    </source>
</evidence>
<feature type="domain" description="Metallo-beta-lactamase" evidence="1">
    <location>
        <begin position="70"/>
        <end position="278"/>
    </location>
</feature>
<dbReference type="SUPFAM" id="SSF56281">
    <property type="entry name" value="Metallo-hydrolase/oxidoreductase"/>
    <property type="match status" value="1"/>
</dbReference>
<dbReference type="InterPro" id="IPR001279">
    <property type="entry name" value="Metallo-B-lactamas"/>
</dbReference>
<dbReference type="Proteomes" id="UP001229955">
    <property type="component" value="Chromosome"/>
</dbReference>
<gene>
    <name evidence="2" type="ORF">Strain138_000701</name>
    <name evidence="3" type="ORF">Strain318_000701</name>
</gene>
<dbReference type="RefSeq" id="WP_367887148.1">
    <property type="nucleotide sequence ID" value="NZ_CP130612.1"/>
</dbReference>
<name>A0AA49JT64_9BACT</name>
<dbReference type="Pfam" id="PF12706">
    <property type="entry name" value="Lactamase_B_2"/>
    <property type="match status" value="1"/>
</dbReference>
<keyword evidence="4" id="KW-1185">Reference proteome</keyword>
<organism evidence="2">
    <name type="scientific">Pseudogemmatithrix spongiicola</name>
    <dbReference type="NCBI Taxonomy" id="3062599"/>
    <lineage>
        <taxon>Bacteria</taxon>
        <taxon>Pseudomonadati</taxon>
        <taxon>Gemmatimonadota</taxon>
        <taxon>Gemmatimonadia</taxon>
        <taxon>Gemmatimonadales</taxon>
        <taxon>Gemmatimonadaceae</taxon>
        <taxon>Pseudogemmatithrix</taxon>
    </lineage>
</organism>
<dbReference type="GO" id="GO:0005737">
    <property type="term" value="C:cytoplasm"/>
    <property type="evidence" value="ECO:0007669"/>
    <property type="project" value="TreeGrafter"/>
</dbReference>
<accession>A0AA49JYT6</accession>
<dbReference type="Gene3D" id="3.60.15.10">
    <property type="entry name" value="Ribonuclease Z/Hydroxyacylglutathione hydrolase-like"/>
    <property type="match status" value="1"/>
</dbReference>
<dbReference type="PANTHER" id="PTHR15032">
    <property type="entry name" value="N-ACYL-PHOSPHATIDYLETHANOLAMINE-HYDROLYZING PHOSPHOLIPASE D"/>
    <property type="match status" value="1"/>
</dbReference>
<evidence type="ECO:0000259" key="1">
    <source>
        <dbReference type="SMART" id="SM00849"/>
    </source>
</evidence>